<evidence type="ECO:0000313" key="6">
    <source>
        <dbReference type="Proteomes" id="UP000242638"/>
    </source>
</evidence>
<feature type="chain" id="PRO_5018037180" evidence="3">
    <location>
        <begin position="18"/>
        <end position="219"/>
    </location>
</feature>
<proteinExistence type="predicted"/>
<dbReference type="InterPro" id="IPR050111">
    <property type="entry name" value="C-type_lectin/snaclec_domain"/>
</dbReference>
<evidence type="ECO:0000256" key="1">
    <source>
        <dbReference type="ARBA" id="ARBA00023157"/>
    </source>
</evidence>
<protein>
    <submittedName>
        <fullName evidence="5">Perlucin-like protein</fullName>
    </submittedName>
</protein>
<feature type="signal peptide" evidence="3">
    <location>
        <begin position="1"/>
        <end position="17"/>
    </location>
</feature>
<dbReference type="SMART" id="SM00034">
    <property type="entry name" value="CLECT"/>
    <property type="match status" value="1"/>
</dbReference>
<dbReference type="GeneTree" id="ENSGT00940000161814"/>
<feature type="region of interest" description="Disordered" evidence="2">
    <location>
        <begin position="23"/>
        <end position="65"/>
    </location>
</feature>
<dbReference type="Gene3D" id="3.10.100.10">
    <property type="entry name" value="Mannose-Binding Protein A, subunit A"/>
    <property type="match status" value="1"/>
</dbReference>
<dbReference type="OMA" id="PFGATWH"/>
<dbReference type="Pfam" id="PF00059">
    <property type="entry name" value="Lectin_C"/>
    <property type="match status" value="1"/>
</dbReference>
<dbReference type="GeneID" id="103460756"/>
<keyword evidence="3" id="KW-0732">Signal</keyword>
<name>A0A3P9NL62_POERE</name>
<dbReference type="InterPro" id="IPR001304">
    <property type="entry name" value="C-type_lectin-like"/>
</dbReference>
<dbReference type="PROSITE" id="PS00615">
    <property type="entry name" value="C_TYPE_LECTIN_1"/>
    <property type="match status" value="1"/>
</dbReference>
<accession>A0A3P9NL62</accession>
<dbReference type="Ensembl" id="ENSPRET00000010345.1">
    <property type="protein sequence ID" value="ENSPREP00000010228.1"/>
    <property type="gene ID" value="ENSPREG00000006978.1"/>
</dbReference>
<sequence length="219" mass="24997">MKALSLLLLLCATLALSQPAALPDTTDVAESDEALPEDTRENPDTEDSFPEDNLALNEEEPGNWAEPAFEPVDEEVYLKALNGTVQRSGSCSSGWTQVKGRCYHVFPFGATWHRAQGNCRSIQANLASIQDYEVNNQLVRMIMAAGRGHTAVWIGGNDIQWDGRWRWVDGSPFRYSNWCRFEPNNFFDQDCLQINYSRHRCWDDAQCHFQRPFICVRNF</sequence>
<dbReference type="InterPro" id="IPR018378">
    <property type="entry name" value="C-type_lectin_CS"/>
</dbReference>
<feature type="domain" description="C-type lectin" evidence="4">
    <location>
        <begin position="98"/>
        <end position="216"/>
    </location>
</feature>
<organism evidence="5 6">
    <name type="scientific">Poecilia reticulata</name>
    <name type="common">Guppy</name>
    <name type="synonym">Acanthophacelus reticulatus</name>
    <dbReference type="NCBI Taxonomy" id="8081"/>
    <lineage>
        <taxon>Eukaryota</taxon>
        <taxon>Metazoa</taxon>
        <taxon>Chordata</taxon>
        <taxon>Craniata</taxon>
        <taxon>Vertebrata</taxon>
        <taxon>Euteleostomi</taxon>
        <taxon>Actinopterygii</taxon>
        <taxon>Neopterygii</taxon>
        <taxon>Teleostei</taxon>
        <taxon>Neoteleostei</taxon>
        <taxon>Acanthomorphata</taxon>
        <taxon>Ovalentaria</taxon>
        <taxon>Atherinomorphae</taxon>
        <taxon>Cyprinodontiformes</taxon>
        <taxon>Poeciliidae</taxon>
        <taxon>Poeciliinae</taxon>
        <taxon>Poecilia</taxon>
    </lineage>
</organism>
<dbReference type="CDD" id="cd00037">
    <property type="entry name" value="CLECT"/>
    <property type="match status" value="1"/>
</dbReference>
<dbReference type="SUPFAM" id="SSF56436">
    <property type="entry name" value="C-type lectin-like"/>
    <property type="match status" value="1"/>
</dbReference>
<keyword evidence="6" id="KW-1185">Reference proteome</keyword>
<reference evidence="5" key="2">
    <citation type="submission" date="2025-08" db="UniProtKB">
        <authorList>
            <consortium name="Ensembl"/>
        </authorList>
    </citation>
    <scope>IDENTIFICATION</scope>
    <source>
        <strain evidence="5">Guanapo</strain>
    </source>
</reference>
<feature type="compositionally biased region" description="Acidic residues" evidence="2">
    <location>
        <begin position="27"/>
        <end position="36"/>
    </location>
</feature>
<dbReference type="InterPro" id="IPR016186">
    <property type="entry name" value="C-type_lectin-like/link_sf"/>
</dbReference>
<dbReference type="RefSeq" id="XP_008401279.1">
    <property type="nucleotide sequence ID" value="XM_008403057.2"/>
</dbReference>
<dbReference type="OrthoDB" id="7357196at2759"/>
<evidence type="ECO:0000313" key="5">
    <source>
        <dbReference type="Ensembl" id="ENSPREP00000010228.1"/>
    </source>
</evidence>
<evidence type="ECO:0000256" key="3">
    <source>
        <dbReference type="SAM" id="SignalP"/>
    </source>
</evidence>
<reference evidence="5" key="3">
    <citation type="submission" date="2025-09" db="UniProtKB">
        <authorList>
            <consortium name="Ensembl"/>
        </authorList>
    </citation>
    <scope>IDENTIFICATION</scope>
    <source>
        <strain evidence="5">Guanapo</strain>
    </source>
</reference>
<dbReference type="InterPro" id="IPR016187">
    <property type="entry name" value="CTDL_fold"/>
</dbReference>
<dbReference type="KEGG" id="pret:103460756"/>
<evidence type="ECO:0000259" key="4">
    <source>
        <dbReference type="PROSITE" id="PS50041"/>
    </source>
</evidence>
<dbReference type="Proteomes" id="UP000242638">
    <property type="component" value="Unassembled WGS sequence"/>
</dbReference>
<dbReference type="PROSITE" id="PS50041">
    <property type="entry name" value="C_TYPE_LECTIN_2"/>
    <property type="match status" value="1"/>
</dbReference>
<evidence type="ECO:0000256" key="2">
    <source>
        <dbReference type="SAM" id="MobiDB-lite"/>
    </source>
</evidence>
<dbReference type="PANTHER" id="PTHR22803">
    <property type="entry name" value="MANNOSE, PHOSPHOLIPASE, LECTIN RECEPTOR RELATED"/>
    <property type="match status" value="1"/>
</dbReference>
<reference evidence="6" key="1">
    <citation type="submission" date="2013-11" db="EMBL/GenBank/DDBJ databases">
        <title>The genomic landscape of the Guanapo guppy.</title>
        <authorList>
            <person name="Kuenstner A."/>
            <person name="Dreyer C."/>
        </authorList>
    </citation>
    <scope>NUCLEOTIDE SEQUENCE</scope>
    <source>
        <strain evidence="6">Guanapo</strain>
    </source>
</reference>
<dbReference type="AlphaFoldDB" id="A0A3P9NL62"/>
<keyword evidence="1" id="KW-1015">Disulfide bond</keyword>